<sequence>MSADIGMARTDRDLGWQGCFNVRDLGGIPVAGGGVIRWGAAVRSDNEIRDILACKNTTARAAMLDALKGLDVEAHLRAAGLHAQDVQAIRERFLGVRA</sequence>
<comment type="caution">
    <text evidence="1">The sequence shown here is derived from an EMBL/GenBank/DDBJ whole genome shotgun (WGS) entry which is preliminary data.</text>
</comment>
<dbReference type="Proteomes" id="UP001589532">
    <property type="component" value="Unassembled WGS sequence"/>
</dbReference>
<dbReference type="Pfam" id="PF13350">
    <property type="entry name" value="Y_phosphatase3"/>
    <property type="match status" value="1"/>
</dbReference>
<dbReference type="RefSeq" id="WP_344997828.1">
    <property type="nucleotide sequence ID" value="NZ_BAAAXV010000009.1"/>
</dbReference>
<keyword evidence="2" id="KW-1185">Reference proteome</keyword>
<evidence type="ECO:0000313" key="2">
    <source>
        <dbReference type="Proteomes" id="UP001589532"/>
    </source>
</evidence>
<proteinExistence type="predicted"/>
<protein>
    <submittedName>
        <fullName evidence="1">Tyrosine-protein phosphatase</fullName>
    </submittedName>
</protein>
<name>A0ABV5S5K7_9ACTN</name>
<dbReference type="EMBL" id="JBHMBW010000026">
    <property type="protein sequence ID" value="MFB9626955.1"/>
    <property type="molecule type" value="Genomic_DNA"/>
</dbReference>
<reference evidence="1 2" key="1">
    <citation type="submission" date="2024-09" db="EMBL/GenBank/DDBJ databases">
        <authorList>
            <person name="Sun Q."/>
            <person name="Mori K."/>
        </authorList>
    </citation>
    <scope>NUCLEOTIDE SEQUENCE [LARGE SCALE GENOMIC DNA]</scope>
    <source>
        <strain evidence="1 2">JCM 3143</strain>
    </source>
</reference>
<accession>A0ABV5S5K7</accession>
<gene>
    <name evidence="1" type="ORF">ACFFSA_28040</name>
</gene>
<organism evidence="1 2">
    <name type="scientific">Nonomuraea helvata</name>
    <dbReference type="NCBI Taxonomy" id="37484"/>
    <lineage>
        <taxon>Bacteria</taxon>
        <taxon>Bacillati</taxon>
        <taxon>Actinomycetota</taxon>
        <taxon>Actinomycetes</taxon>
        <taxon>Streptosporangiales</taxon>
        <taxon>Streptosporangiaceae</taxon>
        <taxon>Nonomuraea</taxon>
    </lineage>
</organism>
<dbReference type="InterPro" id="IPR026893">
    <property type="entry name" value="Tyr/Ser_Pase_IphP-type"/>
</dbReference>
<evidence type="ECO:0000313" key="1">
    <source>
        <dbReference type="EMBL" id="MFB9626955.1"/>
    </source>
</evidence>